<comment type="catalytic activity">
    <reaction evidence="1">
        <text>ATP + H2O = ADP + phosphate + H(+)</text>
        <dbReference type="Rhea" id="RHEA:13065"/>
        <dbReference type="ChEBI" id="CHEBI:15377"/>
        <dbReference type="ChEBI" id="CHEBI:15378"/>
        <dbReference type="ChEBI" id="CHEBI:30616"/>
        <dbReference type="ChEBI" id="CHEBI:43474"/>
        <dbReference type="ChEBI" id="CHEBI:456216"/>
        <dbReference type="EC" id="5.6.2.3"/>
    </reaction>
</comment>
<keyword evidence="1" id="KW-0234">DNA repair</keyword>
<comment type="similarity">
    <text evidence="1">Belongs to the helicase family.</text>
</comment>
<sequence length="769" mass="89011">MREFYAYRIQNRIAEGRTLISGGKLFQQYLVDAFSCVEEERLDYIRRNQSDLRAEVYKGIKDAIVAGDVDGNAIGKKIILPSSFTAGPRYMMQNYQDAIAICRHCGHPDLFITFTCNTQWLEIENALRFISGQKAEDRPDIVSRVFKMKVEALMADIKSGVYFGKVVADLYTVEFQKRGLSHVHILVWLDASHKSPSSTEIDSIISAERPDKTIDHVGYEAVSKFMVHGPCGLANSKAPCMAKGRCSKYFPKEFGTETMMDENGFAIYRRRDNGRNVTKNNIDLDNRFVVPHNLRLLIKYQAHINIEWCSKTRLIKYLFKYINKGPDRTRAVIEDNYSPGGTDSVDQYKQVDEIKQYLDCRYLSTYESVWRLFQFDIHSREPTVERLTVHMPLMNNIIYHESQSLSDVVNRFNIEKIMFTEWMMANCIYDDARELTYAEFPIKWVWHQDEKIWTRRKRGNRIGRIVYIHPHSGELYFLRMLLNKVKGARNYTEIKTVDGIVHGTFRAACDAIGLLGDDLEWRNALEEANYWSFDSNLRQLFVTLIIFCEVGDPKKLWDDCWEMMSDDILYRLKEVLGVPNLKVSQIDLQNYILFELEIMFNKNGSPLSQFKLPIPTRLLMEDMDNRLLREEMKYDVDTLRCEHSKLFGNLNDEQLPIYLLTSVYENKGDVFFVYCHGGTGKTYLCQTIITKLRSEGKVVLAVASSGIASLLLPGGRIAHSRFKIPIKLDDFSTCEIKKGTQLARLLHCASLIIWDEAPMNHRNCFEAFG</sequence>
<proteinExistence type="inferred from homology"/>
<keyword evidence="4" id="KW-1185">Reference proteome</keyword>
<protein>
    <recommendedName>
        <fullName evidence="1">ATP-dependent DNA helicase</fullName>
        <ecNumber evidence="1">5.6.2.3</ecNumber>
    </recommendedName>
</protein>
<evidence type="ECO:0000313" key="5">
    <source>
        <dbReference type="RefSeq" id="XP_020102630.1"/>
    </source>
</evidence>
<dbReference type="InterPro" id="IPR010285">
    <property type="entry name" value="DNA_helicase_pif1-like_DEAD"/>
</dbReference>
<dbReference type="Pfam" id="PF14214">
    <property type="entry name" value="Helitron_like_N"/>
    <property type="match status" value="1"/>
</dbReference>
<dbReference type="InterPro" id="IPR025476">
    <property type="entry name" value="Helitron_helicase-like"/>
</dbReference>
<feature type="domain" description="DNA helicase Pif1-like DEAD-box helicase" evidence="2">
    <location>
        <begin position="650"/>
        <end position="767"/>
    </location>
</feature>
<organism evidence="4 5">
    <name type="scientific">Ananas comosus</name>
    <name type="common">Pineapple</name>
    <name type="synonym">Ananas ananas</name>
    <dbReference type="NCBI Taxonomy" id="4615"/>
    <lineage>
        <taxon>Eukaryota</taxon>
        <taxon>Viridiplantae</taxon>
        <taxon>Streptophyta</taxon>
        <taxon>Embryophyta</taxon>
        <taxon>Tracheophyta</taxon>
        <taxon>Spermatophyta</taxon>
        <taxon>Magnoliopsida</taxon>
        <taxon>Liliopsida</taxon>
        <taxon>Poales</taxon>
        <taxon>Bromeliaceae</taxon>
        <taxon>Bromelioideae</taxon>
        <taxon>Ananas</taxon>
    </lineage>
</organism>
<reference evidence="5" key="2">
    <citation type="submission" date="2025-08" db="UniProtKB">
        <authorList>
            <consortium name="RefSeq"/>
        </authorList>
    </citation>
    <scope>IDENTIFICATION</scope>
    <source>
        <tissue evidence="5">Leaf</tissue>
    </source>
</reference>
<dbReference type="SUPFAM" id="SSF52540">
    <property type="entry name" value="P-loop containing nucleoside triphosphate hydrolases"/>
    <property type="match status" value="1"/>
</dbReference>
<dbReference type="RefSeq" id="XP_020102630.1">
    <property type="nucleotide sequence ID" value="XM_020247041.1"/>
</dbReference>
<dbReference type="InterPro" id="IPR027417">
    <property type="entry name" value="P-loop_NTPase"/>
</dbReference>
<name>A0A6P5GBB9_ANACO</name>
<evidence type="ECO:0000259" key="2">
    <source>
        <dbReference type="Pfam" id="PF05970"/>
    </source>
</evidence>
<dbReference type="Gene3D" id="3.40.50.300">
    <property type="entry name" value="P-loop containing nucleotide triphosphate hydrolases"/>
    <property type="match status" value="1"/>
</dbReference>
<keyword evidence="1" id="KW-0378">Hydrolase</keyword>
<keyword evidence="1" id="KW-0547">Nucleotide-binding</keyword>
<keyword evidence="1" id="KW-0347">Helicase</keyword>
<dbReference type="PANTHER" id="PTHR10492:SF90">
    <property type="entry name" value="ATP-DEPENDENT DNA HELICASE"/>
    <property type="match status" value="1"/>
</dbReference>
<dbReference type="GO" id="GO:0005524">
    <property type="term" value="F:ATP binding"/>
    <property type="evidence" value="ECO:0007669"/>
    <property type="project" value="UniProtKB-KW"/>
</dbReference>
<dbReference type="GO" id="GO:0016787">
    <property type="term" value="F:hydrolase activity"/>
    <property type="evidence" value="ECO:0007669"/>
    <property type="project" value="UniProtKB-KW"/>
</dbReference>
<evidence type="ECO:0000259" key="3">
    <source>
        <dbReference type="Pfam" id="PF14214"/>
    </source>
</evidence>
<dbReference type="OrthoDB" id="677382at2759"/>
<feature type="domain" description="Helitron helicase-like" evidence="3">
    <location>
        <begin position="4"/>
        <end position="187"/>
    </location>
</feature>
<dbReference type="Proteomes" id="UP000515123">
    <property type="component" value="Linkage group 14"/>
</dbReference>
<keyword evidence="1" id="KW-0067">ATP-binding</keyword>
<dbReference type="AlphaFoldDB" id="A0A6P5GBB9"/>
<dbReference type="GO" id="GO:0000723">
    <property type="term" value="P:telomere maintenance"/>
    <property type="evidence" value="ECO:0007669"/>
    <property type="project" value="InterPro"/>
</dbReference>
<dbReference type="GeneID" id="109720149"/>
<evidence type="ECO:0000256" key="1">
    <source>
        <dbReference type="RuleBase" id="RU363044"/>
    </source>
</evidence>
<dbReference type="Pfam" id="PF05970">
    <property type="entry name" value="PIF1"/>
    <property type="match status" value="1"/>
</dbReference>
<reference evidence="4" key="1">
    <citation type="journal article" date="2015" name="Nat. Genet.">
        <title>The pineapple genome and the evolution of CAM photosynthesis.</title>
        <authorList>
            <person name="Ming R."/>
            <person name="VanBuren R."/>
            <person name="Wai C.M."/>
            <person name="Tang H."/>
            <person name="Schatz M.C."/>
            <person name="Bowers J.E."/>
            <person name="Lyons E."/>
            <person name="Wang M.L."/>
            <person name="Chen J."/>
            <person name="Biggers E."/>
            <person name="Zhang J."/>
            <person name="Huang L."/>
            <person name="Zhang L."/>
            <person name="Miao W."/>
            <person name="Zhang J."/>
            <person name="Ye Z."/>
            <person name="Miao C."/>
            <person name="Lin Z."/>
            <person name="Wang H."/>
            <person name="Zhou H."/>
            <person name="Yim W.C."/>
            <person name="Priest H.D."/>
            <person name="Zheng C."/>
            <person name="Woodhouse M."/>
            <person name="Edger P.P."/>
            <person name="Guyot R."/>
            <person name="Guo H.B."/>
            <person name="Guo H."/>
            <person name="Zheng G."/>
            <person name="Singh R."/>
            <person name="Sharma A."/>
            <person name="Min X."/>
            <person name="Zheng Y."/>
            <person name="Lee H."/>
            <person name="Gurtowski J."/>
            <person name="Sedlazeck F.J."/>
            <person name="Harkess A."/>
            <person name="McKain M.R."/>
            <person name="Liao Z."/>
            <person name="Fang J."/>
            <person name="Liu J."/>
            <person name="Zhang X."/>
            <person name="Zhang Q."/>
            <person name="Hu W."/>
            <person name="Qin Y."/>
            <person name="Wang K."/>
            <person name="Chen L.Y."/>
            <person name="Shirley N."/>
            <person name="Lin Y.R."/>
            <person name="Liu L.Y."/>
            <person name="Hernandez A.G."/>
            <person name="Wright C.L."/>
            <person name="Bulone V."/>
            <person name="Tuskan G.A."/>
            <person name="Heath K."/>
            <person name="Zee F."/>
            <person name="Moore P.H."/>
            <person name="Sunkar R."/>
            <person name="Leebens-Mack J.H."/>
            <person name="Mockler T."/>
            <person name="Bennetzen J.L."/>
            <person name="Freeling M."/>
            <person name="Sankoff D."/>
            <person name="Paterson A.H."/>
            <person name="Zhu X."/>
            <person name="Yang X."/>
            <person name="Smith J.A."/>
            <person name="Cushman J.C."/>
            <person name="Paull R.E."/>
            <person name="Yu Q."/>
        </authorList>
    </citation>
    <scope>NUCLEOTIDE SEQUENCE [LARGE SCALE GENOMIC DNA]</scope>
    <source>
        <strain evidence="4">cv. F153</strain>
    </source>
</reference>
<evidence type="ECO:0000313" key="4">
    <source>
        <dbReference type="Proteomes" id="UP000515123"/>
    </source>
</evidence>
<dbReference type="EC" id="5.6.2.3" evidence="1"/>
<keyword evidence="1" id="KW-0233">DNA recombination</keyword>
<comment type="cofactor">
    <cofactor evidence="1">
        <name>Mg(2+)</name>
        <dbReference type="ChEBI" id="CHEBI:18420"/>
    </cofactor>
</comment>
<keyword evidence="1" id="KW-0227">DNA damage</keyword>
<accession>A0A6P5GBB9</accession>
<dbReference type="PANTHER" id="PTHR10492">
    <property type="match status" value="1"/>
</dbReference>
<dbReference type="GO" id="GO:0006281">
    <property type="term" value="P:DNA repair"/>
    <property type="evidence" value="ECO:0007669"/>
    <property type="project" value="UniProtKB-KW"/>
</dbReference>
<dbReference type="GO" id="GO:0006310">
    <property type="term" value="P:DNA recombination"/>
    <property type="evidence" value="ECO:0007669"/>
    <property type="project" value="UniProtKB-KW"/>
</dbReference>
<gene>
    <name evidence="5" type="primary">LOC109720149</name>
</gene>
<dbReference type="GO" id="GO:0043139">
    <property type="term" value="F:5'-3' DNA helicase activity"/>
    <property type="evidence" value="ECO:0007669"/>
    <property type="project" value="UniProtKB-EC"/>
</dbReference>